<dbReference type="FunFam" id="1.20.1280.290:FF:000012">
    <property type="entry name" value="Vacuolar membrane PQ loop repeat protein"/>
    <property type="match status" value="1"/>
</dbReference>
<dbReference type="SMART" id="SM00679">
    <property type="entry name" value="CTNS"/>
    <property type="match status" value="2"/>
</dbReference>
<evidence type="ECO:0000313" key="9">
    <source>
        <dbReference type="Proteomes" id="UP000439903"/>
    </source>
</evidence>
<dbReference type="InterPro" id="IPR006603">
    <property type="entry name" value="PQ-loop_rpt"/>
</dbReference>
<feature type="transmembrane region" description="Helical" evidence="7">
    <location>
        <begin position="68"/>
        <end position="90"/>
    </location>
</feature>
<dbReference type="OrthoDB" id="8048523at2759"/>
<proteinExistence type="inferred from homology"/>
<dbReference type="FunFam" id="1.20.1280.290:FF:000009">
    <property type="entry name" value="PQ loop repeat family protein"/>
    <property type="match status" value="1"/>
</dbReference>
<dbReference type="GO" id="GO:0098852">
    <property type="term" value="C:lytic vacuole membrane"/>
    <property type="evidence" value="ECO:0007669"/>
    <property type="project" value="UniProtKB-ARBA"/>
</dbReference>
<evidence type="ECO:0000256" key="2">
    <source>
        <dbReference type="ARBA" id="ARBA00022692"/>
    </source>
</evidence>
<dbReference type="Pfam" id="PF04193">
    <property type="entry name" value="PQ-loop"/>
    <property type="match status" value="2"/>
</dbReference>
<feature type="transmembrane region" description="Helical" evidence="7">
    <location>
        <begin position="200"/>
        <end position="221"/>
    </location>
</feature>
<gene>
    <name evidence="8" type="ORF">F8M41_016358</name>
</gene>
<comment type="subcellular location">
    <subcellularLocation>
        <location evidence="1">Membrane</location>
        <topology evidence="1">Multi-pass membrane protein</topology>
    </subcellularLocation>
</comment>
<dbReference type="Gene3D" id="1.20.1280.290">
    <property type="match status" value="2"/>
</dbReference>
<comment type="similarity">
    <text evidence="5">Belongs to the laat-1 family.</text>
</comment>
<dbReference type="PANTHER" id="PTHR16201:SF44">
    <property type="entry name" value="SEVEN TRANSMEMBRANE PROTEIN 1"/>
    <property type="match status" value="1"/>
</dbReference>
<comment type="caution">
    <text evidence="8">The sequence shown here is derived from an EMBL/GenBank/DDBJ whole genome shotgun (WGS) entry which is preliminary data.</text>
</comment>
<evidence type="ECO:0000256" key="6">
    <source>
        <dbReference type="ARBA" id="ARBA00050768"/>
    </source>
</evidence>
<reference evidence="8 9" key="1">
    <citation type="journal article" date="2019" name="Environ. Microbiol.">
        <title>At the nexus of three kingdoms: the genome of the mycorrhizal fungus Gigaspora margarita provides insights into plant, endobacterial and fungal interactions.</title>
        <authorList>
            <person name="Venice F."/>
            <person name="Ghignone S."/>
            <person name="Salvioli di Fossalunga A."/>
            <person name="Amselem J."/>
            <person name="Novero M."/>
            <person name="Xianan X."/>
            <person name="Sedzielewska Toro K."/>
            <person name="Morin E."/>
            <person name="Lipzen A."/>
            <person name="Grigoriev I.V."/>
            <person name="Henrissat B."/>
            <person name="Martin F.M."/>
            <person name="Bonfante P."/>
        </authorList>
    </citation>
    <scope>NUCLEOTIDE SEQUENCE [LARGE SCALE GENOMIC DNA]</scope>
    <source>
        <strain evidence="8 9">BEG34</strain>
    </source>
</reference>
<dbReference type="Proteomes" id="UP000439903">
    <property type="component" value="Unassembled WGS sequence"/>
</dbReference>
<evidence type="ECO:0000256" key="3">
    <source>
        <dbReference type="ARBA" id="ARBA00022989"/>
    </source>
</evidence>
<evidence type="ECO:0000313" key="8">
    <source>
        <dbReference type="EMBL" id="KAF0520354.1"/>
    </source>
</evidence>
<feature type="transmembrane region" description="Helical" evidence="7">
    <location>
        <begin position="42"/>
        <end position="62"/>
    </location>
</feature>
<dbReference type="GO" id="GO:0015174">
    <property type="term" value="F:basic amino acid transmembrane transporter activity"/>
    <property type="evidence" value="ECO:0007669"/>
    <property type="project" value="UniProtKB-ARBA"/>
</dbReference>
<name>A0A8H4EMS1_GIGMA</name>
<organism evidence="8 9">
    <name type="scientific">Gigaspora margarita</name>
    <dbReference type="NCBI Taxonomy" id="4874"/>
    <lineage>
        <taxon>Eukaryota</taxon>
        <taxon>Fungi</taxon>
        <taxon>Fungi incertae sedis</taxon>
        <taxon>Mucoromycota</taxon>
        <taxon>Glomeromycotina</taxon>
        <taxon>Glomeromycetes</taxon>
        <taxon>Diversisporales</taxon>
        <taxon>Gigasporaceae</taxon>
        <taxon>Gigaspora</taxon>
    </lineage>
</organism>
<keyword evidence="3 7" id="KW-1133">Transmembrane helix</keyword>
<keyword evidence="2 7" id="KW-0812">Transmembrane</keyword>
<dbReference type="EMBL" id="WTPW01000353">
    <property type="protein sequence ID" value="KAF0520354.1"/>
    <property type="molecule type" value="Genomic_DNA"/>
</dbReference>
<dbReference type="InterPro" id="IPR051415">
    <property type="entry name" value="LAAT-1"/>
</dbReference>
<keyword evidence="4 7" id="KW-0472">Membrane</keyword>
<keyword evidence="9" id="KW-1185">Reference proteome</keyword>
<evidence type="ECO:0000256" key="4">
    <source>
        <dbReference type="ARBA" id="ARBA00023136"/>
    </source>
</evidence>
<evidence type="ECO:0000256" key="5">
    <source>
        <dbReference type="ARBA" id="ARBA00038039"/>
    </source>
</evidence>
<evidence type="ECO:0000256" key="7">
    <source>
        <dbReference type="SAM" id="Phobius"/>
    </source>
</evidence>
<feature type="transmembrane region" description="Helical" evidence="7">
    <location>
        <begin position="233"/>
        <end position="254"/>
    </location>
</feature>
<protein>
    <submittedName>
        <fullName evidence="8">PQ-loop-domain-containing protein</fullName>
    </submittedName>
</protein>
<dbReference type="AlphaFoldDB" id="A0A8H4EMS1"/>
<evidence type="ECO:0000256" key="1">
    <source>
        <dbReference type="ARBA" id="ARBA00004141"/>
    </source>
</evidence>
<accession>A0A8H4EMS1</accession>
<feature type="transmembrane region" description="Helical" evidence="7">
    <location>
        <begin position="119"/>
        <end position="139"/>
    </location>
</feature>
<sequence length="260" mass="29318">MHMFDNKALSEVSGYISIACWIVVSIPQLYENYRRKSSDSVSLSFLYIWLAGDLLNLTGSILQDLLPTAIYLAAYYVLSDLVIILQVYYYRRKITFEDEESTPLLSDPQTSEKSNLNQIWGNLIGLIGVCLTGAIAYYFSSSPQTASPSSTLIQDDINVQQHMELLPQIFGWSSAILYLGSRIPQIIQNYKSKSTEGLSLGMFCFSVLGNIAFCSSLLSYSAEYEYLLVNLPWLIGSGGTLIFDFTIFAQFYLYRKRDSC</sequence>
<dbReference type="GO" id="GO:0034486">
    <property type="term" value="P:vacuolar transmembrane transport"/>
    <property type="evidence" value="ECO:0007669"/>
    <property type="project" value="UniProtKB-ARBA"/>
</dbReference>
<comment type="catalytic activity">
    <reaction evidence="6">
        <text>L-histidine(out) + L-arginine(in) = L-histidine(in) + L-arginine(out)</text>
        <dbReference type="Rhea" id="RHEA:71063"/>
        <dbReference type="ChEBI" id="CHEBI:32682"/>
        <dbReference type="ChEBI" id="CHEBI:57595"/>
    </reaction>
</comment>
<dbReference type="PANTHER" id="PTHR16201">
    <property type="entry name" value="SEVEN TRANSMEMBRANE PROTEIN 1-RELATED"/>
    <property type="match status" value="1"/>
</dbReference>